<dbReference type="GO" id="GO:0005507">
    <property type="term" value="F:copper ion binding"/>
    <property type="evidence" value="ECO:0007669"/>
    <property type="project" value="InterPro"/>
</dbReference>
<protein>
    <submittedName>
        <fullName evidence="2">Heavy-metal-associated domain-containing protein</fullName>
    </submittedName>
</protein>
<reference evidence="2 3" key="1">
    <citation type="submission" date="2020-08" db="EMBL/GenBank/DDBJ databases">
        <title>Bridging the membrane lipid divide: bacteria of the FCB group superphylum have the potential to synthesize archaeal ether lipids.</title>
        <authorList>
            <person name="Villanueva L."/>
            <person name="Von Meijenfeldt F.A.B."/>
            <person name="Westbye A.B."/>
            <person name="Yadav S."/>
            <person name="Hopmans E.C."/>
            <person name="Dutilh B.E."/>
            <person name="Sinninghe Damste J.S."/>
        </authorList>
    </citation>
    <scope>NUCLEOTIDE SEQUENCE [LARGE SCALE GENOMIC DNA]</scope>
    <source>
        <strain evidence="2">NIOZ-UU30</strain>
    </source>
</reference>
<name>A0A8J6TJM2_9BACT</name>
<dbReference type="PROSITE" id="PS50846">
    <property type="entry name" value="HMA_2"/>
    <property type="match status" value="1"/>
</dbReference>
<accession>A0A8J6TJM2</accession>
<dbReference type="InterPro" id="IPR000428">
    <property type="entry name" value="Cu-bd"/>
</dbReference>
<dbReference type="CDD" id="cd00371">
    <property type="entry name" value="HMA"/>
    <property type="match status" value="1"/>
</dbReference>
<dbReference type="Proteomes" id="UP000603434">
    <property type="component" value="Unassembled WGS sequence"/>
</dbReference>
<evidence type="ECO:0000313" key="2">
    <source>
        <dbReference type="EMBL" id="MBC8362512.1"/>
    </source>
</evidence>
<feature type="domain" description="HMA" evidence="1">
    <location>
        <begin position="2"/>
        <end position="67"/>
    </location>
</feature>
<dbReference type="EMBL" id="JACNJH010000198">
    <property type="protein sequence ID" value="MBC8362512.1"/>
    <property type="molecule type" value="Genomic_DNA"/>
</dbReference>
<dbReference type="AlphaFoldDB" id="A0A8J6TJM2"/>
<dbReference type="GO" id="GO:0006825">
    <property type="term" value="P:copper ion transport"/>
    <property type="evidence" value="ECO:0007669"/>
    <property type="project" value="InterPro"/>
</dbReference>
<evidence type="ECO:0000259" key="1">
    <source>
        <dbReference type="PROSITE" id="PS50846"/>
    </source>
</evidence>
<proteinExistence type="predicted"/>
<dbReference type="InterPro" id="IPR036163">
    <property type="entry name" value="HMA_dom_sf"/>
</dbReference>
<evidence type="ECO:0000313" key="3">
    <source>
        <dbReference type="Proteomes" id="UP000603434"/>
    </source>
</evidence>
<dbReference type="InterPro" id="IPR006121">
    <property type="entry name" value="HMA_dom"/>
</dbReference>
<organism evidence="2 3">
    <name type="scientific">Candidatus Desulfatibia profunda</name>
    <dbReference type="NCBI Taxonomy" id="2841695"/>
    <lineage>
        <taxon>Bacteria</taxon>
        <taxon>Pseudomonadati</taxon>
        <taxon>Thermodesulfobacteriota</taxon>
        <taxon>Desulfobacteria</taxon>
        <taxon>Desulfobacterales</taxon>
        <taxon>Desulfobacterales incertae sedis</taxon>
        <taxon>Candidatus Desulfatibia</taxon>
    </lineage>
</organism>
<dbReference type="Gene3D" id="3.30.70.100">
    <property type="match status" value="1"/>
</dbReference>
<dbReference type="PRINTS" id="PR00944">
    <property type="entry name" value="CUEXPORT"/>
</dbReference>
<dbReference type="SUPFAM" id="SSF55008">
    <property type="entry name" value="HMA, heavy metal-associated domain"/>
    <property type="match status" value="1"/>
</dbReference>
<dbReference type="Pfam" id="PF00403">
    <property type="entry name" value="HMA"/>
    <property type="match status" value="1"/>
</dbReference>
<sequence length="67" mass="7459">MKTQTFSIPNISCGHCVMTIKNELGELEGVKKVEGDPQNKRITVEWEAPVTLDQIVTTLKEINYPAA</sequence>
<comment type="caution">
    <text evidence="2">The sequence shown here is derived from an EMBL/GenBank/DDBJ whole genome shotgun (WGS) entry which is preliminary data.</text>
</comment>
<gene>
    <name evidence="2" type="ORF">H8E23_14065</name>
</gene>